<sequence length="75" mass="8567">MSHKSNTKDFIEVRGKVEELLPGAQFRVMLESGNSITAHLAGKLRMHRIRILPGDEVKVELSPYDLTKGRVVYRF</sequence>
<evidence type="ECO:0000259" key="6">
    <source>
        <dbReference type="PROSITE" id="PS50832"/>
    </source>
</evidence>
<evidence type="ECO:0000256" key="5">
    <source>
        <dbReference type="NCBIfam" id="TIGR00008"/>
    </source>
</evidence>
<proteinExistence type="inferred from homology"/>
<evidence type="ECO:0000313" key="8">
    <source>
        <dbReference type="Proteomes" id="UP000177097"/>
    </source>
</evidence>
<dbReference type="GO" id="GO:0043022">
    <property type="term" value="F:ribosome binding"/>
    <property type="evidence" value="ECO:0007669"/>
    <property type="project" value="UniProtKB-UniRule"/>
</dbReference>
<comment type="subunit">
    <text evidence="4">Component of the 30S ribosomal translation pre-initiation complex which assembles on the 30S ribosome in the order IF-2 and IF-3, IF-1 and N-formylmethionyl-tRNA(fMet); mRNA recruitment can occur at any time during PIC assembly.</text>
</comment>
<comment type="function">
    <text evidence="4">One of the essential components for the initiation of protein synthesis. Stabilizes the binding of IF-2 and IF-3 on the 30S subunit to which N-formylmethionyl-tRNA(fMet) subsequently binds. Helps modulate mRNA selection, yielding the 30S pre-initiation complex (PIC). Upon addition of the 50S ribosomal subunit IF-1, IF-2 and IF-3 are released leaving the mature 70S translation initiation complex.</text>
</comment>
<accession>A0A1F7TYK5</accession>
<dbReference type="GO" id="GO:0019843">
    <property type="term" value="F:rRNA binding"/>
    <property type="evidence" value="ECO:0007669"/>
    <property type="project" value="UniProtKB-UniRule"/>
</dbReference>
<dbReference type="PANTHER" id="PTHR33370:SF1">
    <property type="entry name" value="TRANSLATION INITIATION FACTOR IF-1, CHLOROPLASTIC"/>
    <property type="match status" value="1"/>
</dbReference>
<dbReference type="GO" id="GO:0003743">
    <property type="term" value="F:translation initiation factor activity"/>
    <property type="evidence" value="ECO:0007669"/>
    <property type="project" value="UniProtKB-UniRule"/>
</dbReference>
<dbReference type="PROSITE" id="PS50832">
    <property type="entry name" value="S1_IF1_TYPE"/>
    <property type="match status" value="1"/>
</dbReference>
<dbReference type="InterPro" id="IPR004368">
    <property type="entry name" value="TIF_IF1"/>
</dbReference>
<dbReference type="EMBL" id="MGDX01000017">
    <property type="protein sequence ID" value="OGL71103.1"/>
    <property type="molecule type" value="Genomic_DNA"/>
</dbReference>
<comment type="similarity">
    <text evidence="1 4">Belongs to the IF-1 family.</text>
</comment>
<protein>
    <recommendedName>
        <fullName evidence="4 5">Translation initiation factor IF-1</fullName>
    </recommendedName>
</protein>
<keyword evidence="4" id="KW-0694">RNA-binding</keyword>
<comment type="subcellular location">
    <subcellularLocation>
        <location evidence="4">Cytoplasm</location>
    </subcellularLocation>
</comment>
<evidence type="ECO:0000256" key="3">
    <source>
        <dbReference type="ARBA" id="ARBA00022917"/>
    </source>
</evidence>
<dbReference type="CDD" id="cd04451">
    <property type="entry name" value="S1_IF1"/>
    <property type="match status" value="1"/>
</dbReference>
<keyword evidence="3 4" id="KW-0648">Protein biosynthesis</keyword>
<dbReference type="Proteomes" id="UP000177097">
    <property type="component" value="Unassembled WGS sequence"/>
</dbReference>
<keyword evidence="4" id="KW-0963">Cytoplasm</keyword>
<dbReference type="AlphaFoldDB" id="A0A1F7TYK5"/>
<dbReference type="InterPro" id="IPR006196">
    <property type="entry name" value="RNA-binding_domain_S1_IF1"/>
</dbReference>
<reference evidence="7 8" key="1">
    <citation type="journal article" date="2016" name="Nat. Commun.">
        <title>Thousands of microbial genomes shed light on interconnected biogeochemical processes in an aquifer system.</title>
        <authorList>
            <person name="Anantharaman K."/>
            <person name="Brown C.T."/>
            <person name="Hug L.A."/>
            <person name="Sharon I."/>
            <person name="Castelle C.J."/>
            <person name="Probst A.J."/>
            <person name="Thomas B.C."/>
            <person name="Singh A."/>
            <person name="Wilkins M.J."/>
            <person name="Karaoz U."/>
            <person name="Brodie E.L."/>
            <person name="Williams K.H."/>
            <person name="Hubbard S.S."/>
            <person name="Banfield J.F."/>
        </authorList>
    </citation>
    <scope>NUCLEOTIDE SEQUENCE [LARGE SCALE GENOMIC DNA]</scope>
</reference>
<organism evidence="7 8">
    <name type="scientific">Candidatus Uhrbacteria bacterium RIFCSPHIGHO2_02_FULL_53_13</name>
    <dbReference type="NCBI Taxonomy" id="1802389"/>
    <lineage>
        <taxon>Bacteria</taxon>
        <taxon>Candidatus Uhriibacteriota</taxon>
    </lineage>
</organism>
<dbReference type="PANTHER" id="PTHR33370">
    <property type="entry name" value="TRANSLATION INITIATION FACTOR IF-1, CHLOROPLASTIC"/>
    <property type="match status" value="1"/>
</dbReference>
<dbReference type="GO" id="GO:0005829">
    <property type="term" value="C:cytosol"/>
    <property type="evidence" value="ECO:0007669"/>
    <property type="project" value="TreeGrafter"/>
</dbReference>
<dbReference type="Gene3D" id="2.40.50.140">
    <property type="entry name" value="Nucleic acid-binding proteins"/>
    <property type="match status" value="1"/>
</dbReference>
<dbReference type="InterPro" id="IPR012340">
    <property type="entry name" value="NA-bd_OB-fold"/>
</dbReference>
<evidence type="ECO:0000256" key="1">
    <source>
        <dbReference type="ARBA" id="ARBA00010939"/>
    </source>
</evidence>
<evidence type="ECO:0000256" key="4">
    <source>
        <dbReference type="HAMAP-Rule" id="MF_00075"/>
    </source>
</evidence>
<dbReference type="FunFam" id="2.40.50.140:FF:000002">
    <property type="entry name" value="Translation initiation factor IF-1"/>
    <property type="match status" value="1"/>
</dbReference>
<keyword evidence="2 4" id="KW-0396">Initiation factor</keyword>
<keyword evidence="4" id="KW-0699">rRNA-binding</keyword>
<dbReference type="SUPFAM" id="SSF50249">
    <property type="entry name" value="Nucleic acid-binding proteins"/>
    <property type="match status" value="1"/>
</dbReference>
<name>A0A1F7TYK5_9BACT</name>
<dbReference type="NCBIfam" id="TIGR00008">
    <property type="entry name" value="infA"/>
    <property type="match status" value="1"/>
</dbReference>
<feature type="domain" description="S1-like" evidence="6">
    <location>
        <begin position="8"/>
        <end position="75"/>
    </location>
</feature>
<gene>
    <name evidence="4" type="primary">infA</name>
    <name evidence="7" type="ORF">A3C17_01155</name>
</gene>
<comment type="caution">
    <text evidence="7">The sequence shown here is derived from an EMBL/GenBank/DDBJ whole genome shotgun (WGS) entry which is preliminary data.</text>
</comment>
<dbReference type="Pfam" id="PF01176">
    <property type="entry name" value="eIF-1a"/>
    <property type="match status" value="1"/>
</dbReference>
<dbReference type="STRING" id="1802389.A3C17_01155"/>
<evidence type="ECO:0000313" key="7">
    <source>
        <dbReference type="EMBL" id="OGL71103.1"/>
    </source>
</evidence>
<evidence type="ECO:0000256" key="2">
    <source>
        <dbReference type="ARBA" id="ARBA00022540"/>
    </source>
</evidence>
<dbReference type="HAMAP" id="MF_00075">
    <property type="entry name" value="IF_1"/>
    <property type="match status" value="1"/>
</dbReference>